<dbReference type="EMBL" id="LR877145">
    <property type="protein sequence ID" value="CAD2213127.1"/>
    <property type="molecule type" value="Genomic_DNA"/>
</dbReference>
<sequence>MFSQSWARLATKKTLKYKTKLRQRFRNPSAFPLRQTEAKRQETINEILSKKYINPGNQSHYRYVEQRLFSKGSRLDREGLNVNTTYALQGLGDLEPLRNSRNFGFSEKQALKYESPQDAMKYDAPPEPFSPLAARKLAEGKLWPSAPEPNGMLSKEVRFLRHRENMSPSAQKFADKVAFHVRRSLKGCPAHIGEHIDFAQLIIQEVIASRRSKEVYIVWSTVDPGARFEMEAHLYRLNHWVQRLIMERIKTRPNIPRISWIYDGGRIEKELPRSLRNELNNFYGDVTTSLDDRVKYLKEMDTVNQRMKDIPWFMPYLWNKEERATKTHKMRSDLEEYERRRLEEKAAQKARETDKSGRTVAPQTAPPPSYIR</sequence>
<dbReference type="Proteomes" id="UP000515908">
    <property type="component" value="Chromosome 01"/>
</dbReference>
<protein>
    <submittedName>
        <fullName evidence="2">Uncharacterized protein</fullName>
    </submittedName>
</protein>
<evidence type="ECO:0000256" key="1">
    <source>
        <dbReference type="SAM" id="MobiDB-lite"/>
    </source>
</evidence>
<feature type="region of interest" description="Disordered" evidence="1">
    <location>
        <begin position="328"/>
        <end position="372"/>
    </location>
</feature>
<dbReference type="VEuPathDB" id="TriTrypDB:ADEAN_000056300"/>
<dbReference type="AlphaFoldDB" id="S9VHD7"/>
<organism evidence="2 3">
    <name type="scientific">Angomonas deanei</name>
    <dbReference type="NCBI Taxonomy" id="59799"/>
    <lineage>
        <taxon>Eukaryota</taxon>
        <taxon>Discoba</taxon>
        <taxon>Euglenozoa</taxon>
        <taxon>Kinetoplastea</taxon>
        <taxon>Metakinetoplastina</taxon>
        <taxon>Trypanosomatida</taxon>
        <taxon>Trypanosomatidae</taxon>
        <taxon>Strigomonadinae</taxon>
        <taxon>Angomonas</taxon>
    </lineage>
</organism>
<evidence type="ECO:0000313" key="2">
    <source>
        <dbReference type="EMBL" id="CAD2213127.1"/>
    </source>
</evidence>
<gene>
    <name evidence="2" type="ORF">ADEAN_000056300</name>
</gene>
<reference evidence="2 3" key="1">
    <citation type="submission" date="2020-08" db="EMBL/GenBank/DDBJ databases">
        <authorList>
            <person name="Newling K."/>
            <person name="Davey J."/>
            <person name="Forrester S."/>
        </authorList>
    </citation>
    <scope>NUCLEOTIDE SEQUENCE [LARGE SCALE GENOMIC DNA]</scope>
    <source>
        <strain evidence="3">Crithidia deanei Carvalho (ATCC PRA-265)</strain>
    </source>
</reference>
<name>S9VHD7_9TRYP</name>
<feature type="compositionally biased region" description="Basic and acidic residues" evidence="1">
    <location>
        <begin position="328"/>
        <end position="357"/>
    </location>
</feature>
<keyword evidence="3" id="KW-1185">Reference proteome</keyword>
<proteinExistence type="predicted"/>
<dbReference type="OrthoDB" id="276396at2759"/>
<accession>S9VHD7</accession>
<evidence type="ECO:0000313" key="3">
    <source>
        <dbReference type="Proteomes" id="UP000515908"/>
    </source>
</evidence>